<feature type="chain" id="PRO_5042614064" evidence="1">
    <location>
        <begin position="20"/>
        <end position="62"/>
    </location>
</feature>
<gene>
    <name evidence="2" type="ORF">MJ923_01540</name>
</gene>
<comment type="caution">
    <text evidence="2">The sequence shown here is derived from an EMBL/GenBank/DDBJ whole genome shotgun (WGS) entry which is preliminary data.</text>
</comment>
<dbReference type="EMBL" id="JAKUDL010000001">
    <property type="protein sequence ID" value="MCH4292985.1"/>
    <property type="molecule type" value="Genomic_DNA"/>
</dbReference>
<reference evidence="2 3" key="1">
    <citation type="submission" date="2022-02" db="EMBL/GenBank/DDBJ databases">
        <title>The genome sequence of Shewanella sp. 3B26.</title>
        <authorList>
            <person name="Du J."/>
        </authorList>
    </citation>
    <scope>NUCLEOTIDE SEQUENCE [LARGE SCALE GENOMIC DNA]</scope>
    <source>
        <strain evidence="2 3">3B26</strain>
    </source>
</reference>
<sequence length="62" mass="7059">MKKYINHLLAGAVFTSAVAMPFMFVKQDTAEQEQTIKVSMCEPFPECYIYRVDEAPAVNNEL</sequence>
<evidence type="ECO:0000313" key="2">
    <source>
        <dbReference type="EMBL" id="MCH4292985.1"/>
    </source>
</evidence>
<evidence type="ECO:0000256" key="1">
    <source>
        <dbReference type="SAM" id="SignalP"/>
    </source>
</evidence>
<name>A0AAJ1F993_9GAMM</name>
<evidence type="ECO:0000313" key="3">
    <source>
        <dbReference type="Proteomes" id="UP001297581"/>
    </source>
</evidence>
<feature type="signal peptide" evidence="1">
    <location>
        <begin position="1"/>
        <end position="19"/>
    </location>
</feature>
<dbReference type="Proteomes" id="UP001297581">
    <property type="component" value="Unassembled WGS sequence"/>
</dbReference>
<organism evidence="2 3">
    <name type="scientific">Shewanella zhuhaiensis</name>
    <dbReference type="NCBI Taxonomy" id="2919576"/>
    <lineage>
        <taxon>Bacteria</taxon>
        <taxon>Pseudomonadati</taxon>
        <taxon>Pseudomonadota</taxon>
        <taxon>Gammaproteobacteria</taxon>
        <taxon>Alteromonadales</taxon>
        <taxon>Shewanellaceae</taxon>
        <taxon>Shewanella</taxon>
    </lineage>
</organism>
<accession>A0AAJ1F993</accession>
<dbReference type="RefSeq" id="WP_240589611.1">
    <property type="nucleotide sequence ID" value="NZ_JAKUDL010000001.1"/>
</dbReference>
<dbReference type="AlphaFoldDB" id="A0AAJ1F993"/>
<keyword evidence="3" id="KW-1185">Reference proteome</keyword>
<keyword evidence="1" id="KW-0732">Signal</keyword>
<proteinExistence type="predicted"/>
<protein>
    <submittedName>
        <fullName evidence="2">Uncharacterized protein</fullName>
    </submittedName>
</protein>